<evidence type="ECO:0000313" key="4">
    <source>
        <dbReference type="Proteomes" id="UP001143545"/>
    </source>
</evidence>
<protein>
    <recommendedName>
        <fullName evidence="5">Tetratricopeptide repeat-containing protein</fullName>
    </recommendedName>
</protein>
<dbReference type="Gene3D" id="1.25.40.10">
    <property type="entry name" value="Tetratricopeptide repeat domain"/>
    <property type="match status" value="2"/>
</dbReference>
<gene>
    <name evidence="3" type="ORF">NBRC110019_13460</name>
</gene>
<organism evidence="3 4">
    <name type="scientific">Neptunitalea chrysea</name>
    <dbReference type="NCBI Taxonomy" id="1647581"/>
    <lineage>
        <taxon>Bacteria</taxon>
        <taxon>Pseudomonadati</taxon>
        <taxon>Bacteroidota</taxon>
        <taxon>Flavobacteriia</taxon>
        <taxon>Flavobacteriales</taxon>
        <taxon>Flavobacteriaceae</taxon>
        <taxon>Neptunitalea</taxon>
    </lineage>
</organism>
<feature type="transmembrane region" description="Helical" evidence="2">
    <location>
        <begin position="58"/>
        <end position="76"/>
    </location>
</feature>
<evidence type="ECO:0000256" key="2">
    <source>
        <dbReference type="SAM" id="Phobius"/>
    </source>
</evidence>
<dbReference type="PROSITE" id="PS50005">
    <property type="entry name" value="TPR"/>
    <property type="match status" value="2"/>
</dbReference>
<name>A0A9W6B5N0_9FLAO</name>
<keyword evidence="2" id="KW-0812">Transmembrane</keyword>
<reference evidence="3" key="1">
    <citation type="submission" date="2022-07" db="EMBL/GenBank/DDBJ databases">
        <title>Taxonomy of Novel Oxalotrophic and Methylotrophic Bacteria.</title>
        <authorList>
            <person name="Sahin N."/>
            <person name="Tani A."/>
        </authorList>
    </citation>
    <scope>NUCLEOTIDE SEQUENCE</scope>
    <source>
        <strain evidence="3">AM327</strain>
    </source>
</reference>
<comment type="caution">
    <text evidence="3">The sequence shown here is derived from an EMBL/GenBank/DDBJ whole genome shotgun (WGS) entry which is preliminary data.</text>
</comment>
<dbReference type="SMART" id="SM00028">
    <property type="entry name" value="TPR"/>
    <property type="match status" value="2"/>
</dbReference>
<keyword evidence="2" id="KW-0472">Membrane</keyword>
<sequence>MATYNKRGYKNKAKKENEAFDEPEVIHADEHSTTEDVFNTLDEKANKTEEWVEKNQKVILGFIGVLVVAGLAFFGYTKFIQEPNETKASNDMFFAQEYFKEAFNGAEAKDSLLNLSLKGAEGNYGFLQIIDKYSGTKAANIATYSAGMAYLELKNYKKAVEYLDEFKSDDVILSPFAKGNIGDAFSQMEDYKNALDYYEKAINDNTNGFTTPLYLFKAGMLAKEQKEYDKALSYFKRIKEEFPDSEQAKTIDAYVAIVESEK</sequence>
<feature type="repeat" description="TPR" evidence="1">
    <location>
        <begin position="212"/>
        <end position="245"/>
    </location>
</feature>
<dbReference type="EMBL" id="BRVP01000007">
    <property type="protein sequence ID" value="GLB52307.1"/>
    <property type="molecule type" value="Genomic_DNA"/>
</dbReference>
<dbReference type="SUPFAM" id="SSF48452">
    <property type="entry name" value="TPR-like"/>
    <property type="match status" value="1"/>
</dbReference>
<dbReference type="AlphaFoldDB" id="A0A9W6B5N0"/>
<evidence type="ECO:0000313" key="3">
    <source>
        <dbReference type="EMBL" id="GLB52307.1"/>
    </source>
</evidence>
<keyword evidence="1" id="KW-0802">TPR repeat</keyword>
<accession>A0A9W6B5N0</accession>
<dbReference type="RefSeq" id="WP_281753523.1">
    <property type="nucleotide sequence ID" value="NZ_BRVP01000007.1"/>
</dbReference>
<dbReference type="Pfam" id="PF13181">
    <property type="entry name" value="TPR_8"/>
    <property type="match status" value="2"/>
</dbReference>
<dbReference type="Pfam" id="PF13174">
    <property type="entry name" value="TPR_6"/>
    <property type="match status" value="1"/>
</dbReference>
<dbReference type="InterPro" id="IPR011990">
    <property type="entry name" value="TPR-like_helical_dom_sf"/>
</dbReference>
<evidence type="ECO:0000256" key="1">
    <source>
        <dbReference type="PROSITE-ProRule" id="PRU00339"/>
    </source>
</evidence>
<keyword evidence="2" id="KW-1133">Transmembrane helix</keyword>
<keyword evidence="4" id="KW-1185">Reference proteome</keyword>
<evidence type="ECO:0008006" key="5">
    <source>
        <dbReference type="Google" id="ProtNLM"/>
    </source>
</evidence>
<feature type="repeat" description="TPR" evidence="1">
    <location>
        <begin position="175"/>
        <end position="208"/>
    </location>
</feature>
<dbReference type="Proteomes" id="UP001143545">
    <property type="component" value="Unassembled WGS sequence"/>
</dbReference>
<dbReference type="InterPro" id="IPR019734">
    <property type="entry name" value="TPR_rpt"/>
</dbReference>
<proteinExistence type="predicted"/>